<organism evidence="1 2">
    <name type="scientific">Faecalicoccus pleomorphus</name>
    <dbReference type="NCBI Taxonomy" id="1323"/>
    <lineage>
        <taxon>Bacteria</taxon>
        <taxon>Bacillati</taxon>
        <taxon>Bacillota</taxon>
        <taxon>Erysipelotrichia</taxon>
        <taxon>Erysipelotrichales</taxon>
        <taxon>Erysipelotrichaceae</taxon>
        <taxon>Faecalicoccus</taxon>
    </lineage>
</organism>
<reference evidence="1 2" key="1">
    <citation type="submission" date="2018-08" db="EMBL/GenBank/DDBJ databases">
        <title>A genome reference for cultivated species of the human gut microbiota.</title>
        <authorList>
            <person name="Zou Y."/>
            <person name="Xue W."/>
            <person name="Luo G."/>
        </authorList>
    </citation>
    <scope>NUCLEOTIDE SEQUENCE [LARGE SCALE GENOMIC DNA]</scope>
    <source>
        <strain evidence="1 2">TF08-11</strain>
    </source>
</reference>
<dbReference type="Proteomes" id="UP000260721">
    <property type="component" value="Unassembled WGS sequence"/>
</dbReference>
<protein>
    <recommendedName>
        <fullName evidence="3">Phage protein</fullName>
    </recommendedName>
</protein>
<evidence type="ECO:0000313" key="1">
    <source>
        <dbReference type="EMBL" id="RGD76362.1"/>
    </source>
</evidence>
<sequence length="142" mass="16873">MNKERVNQLINDLKSADYCCHRIIELNMELEVLNHKKLGLSHESIELTKEQQRSSKPMPTFHGGYTSPVAKLYDIEQKESEILYYRRRLNECKPIELLSFRDQNILFDLYVFKIPRNIVIEKYGYTVKGLYKHIYSVMSKVL</sequence>
<proteinExistence type="predicted"/>
<evidence type="ECO:0000313" key="2">
    <source>
        <dbReference type="Proteomes" id="UP000260721"/>
    </source>
</evidence>
<comment type="caution">
    <text evidence="1">The sequence shown here is derived from an EMBL/GenBank/DDBJ whole genome shotgun (WGS) entry which is preliminary data.</text>
</comment>
<dbReference type="EMBL" id="QUSK01000013">
    <property type="protein sequence ID" value="RGD76362.1"/>
    <property type="molecule type" value="Genomic_DNA"/>
</dbReference>
<accession>A0A3E3E4I1</accession>
<dbReference type="RefSeq" id="WP_117446300.1">
    <property type="nucleotide sequence ID" value="NZ_QUSK01000013.1"/>
</dbReference>
<gene>
    <name evidence="1" type="ORF">DXC78_06645</name>
</gene>
<evidence type="ECO:0008006" key="3">
    <source>
        <dbReference type="Google" id="ProtNLM"/>
    </source>
</evidence>
<name>A0A3E3E4I1_9FIRM</name>
<dbReference type="AlphaFoldDB" id="A0A3E3E4I1"/>